<evidence type="ECO:0000313" key="2">
    <source>
        <dbReference type="EMBL" id="CAI8048664.1"/>
    </source>
</evidence>
<sequence length="354" mass="37441">MTDDTVRPLRLVHYLNAFFGGIGGEAEAHHAVQTHAGPLGPGMLLQKLCDGQAEVIGTVVCGDGYFGEQEEAVVERVRQYVRQQGADAFIAGPAFGSGRYGLACGRLCLEIERLGIPAVTGLHAENPGGEVFLPQHIFAVSTTASAAGMQPALQRMTALALKRARGEPLGSAAQEGFLPRDVRRTVDTGVPAAKRAVDLALRKWKDEPYASEITVETFEPVPPPPPLADPSRTRFALVTECGLVPKGNPDRLPAAGASHWAAYAIGDMQHLMPGDWDIVHGGYDNTAALLDPNRVVPLDAMRALQREGIIGGLLDDLLVTVGNLASLNAMKKIGAEMAATLKQRGVGAVVLPAT</sequence>
<dbReference type="AlphaFoldDB" id="A0AA35TJ57"/>
<dbReference type="Proteomes" id="UP001174909">
    <property type="component" value="Unassembled WGS sequence"/>
</dbReference>
<evidence type="ECO:0000256" key="1">
    <source>
        <dbReference type="ARBA" id="ARBA00023002"/>
    </source>
</evidence>
<name>A0AA35TJ57_GEOBA</name>
<keyword evidence="3" id="KW-1185">Reference proteome</keyword>
<dbReference type="GO" id="GO:0050485">
    <property type="term" value="F:oxidoreductase activity, acting on X-H and Y-H to form an X-Y bond, with a disulfide as acceptor"/>
    <property type="evidence" value="ECO:0007669"/>
    <property type="project" value="InterPro"/>
</dbReference>
<keyword evidence="1" id="KW-0560">Oxidoreductase</keyword>
<dbReference type="InterPro" id="IPR010187">
    <property type="entry name" value="Various_sel_PB"/>
</dbReference>
<dbReference type="NCBIfam" id="TIGR01918">
    <property type="entry name" value="various_sel_PB"/>
    <property type="match status" value="1"/>
</dbReference>
<dbReference type="EMBL" id="CASHTH010003739">
    <property type="protein sequence ID" value="CAI8048664.1"/>
    <property type="molecule type" value="Genomic_DNA"/>
</dbReference>
<evidence type="ECO:0000313" key="3">
    <source>
        <dbReference type="Proteomes" id="UP001174909"/>
    </source>
</evidence>
<organism evidence="2 3">
    <name type="scientific">Geodia barretti</name>
    <name type="common">Barrett's horny sponge</name>
    <dbReference type="NCBI Taxonomy" id="519541"/>
    <lineage>
        <taxon>Eukaryota</taxon>
        <taxon>Metazoa</taxon>
        <taxon>Porifera</taxon>
        <taxon>Demospongiae</taxon>
        <taxon>Heteroscleromorpha</taxon>
        <taxon>Tetractinellida</taxon>
        <taxon>Astrophorina</taxon>
        <taxon>Geodiidae</taxon>
        <taxon>Geodia</taxon>
    </lineage>
</organism>
<accession>A0AA35TJ57</accession>
<gene>
    <name evidence="2" type="ORF">GBAR_LOCUS26834</name>
</gene>
<reference evidence="2" key="1">
    <citation type="submission" date="2023-03" db="EMBL/GenBank/DDBJ databases">
        <authorList>
            <person name="Steffen K."/>
            <person name="Cardenas P."/>
        </authorList>
    </citation>
    <scope>NUCLEOTIDE SEQUENCE</scope>
</reference>
<proteinExistence type="predicted"/>
<dbReference type="Pfam" id="PF07355">
    <property type="entry name" value="GRDB"/>
    <property type="match status" value="1"/>
</dbReference>
<protein>
    <submittedName>
        <fullName evidence="2">Glycine reductase complex component B subunit gamma</fullName>
    </submittedName>
</protein>
<comment type="caution">
    <text evidence="2">The sequence shown here is derived from an EMBL/GenBank/DDBJ whole genome shotgun (WGS) entry which is preliminary data.</text>
</comment>